<protein>
    <recommendedName>
        <fullName evidence="5">Transmembrane protein</fullName>
    </recommendedName>
</protein>
<evidence type="ECO:0000313" key="3">
    <source>
        <dbReference type="EMBL" id="UPU35736.1"/>
    </source>
</evidence>
<dbReference type="EMBL" id="CP096574">
    <property type="protein sequence ID" value="UPU35736.1"/>
    <property type="molecule type" value="Genomic_DNA"/>
</dbReference>
<sequence>MNASDLFGFYEKLYFHEIEMREKLNSRIQVPLAILMSVVGFLAFMFRNFINSGDKVCLGFFVFLYILSAITIMTGLVYLIRSYYGYEYSFLPSAAETEKYRLLLIETYKEFSDSDNLVERYFTEYLQKYYIECSTNNTENNDRRGLFLHFTNKFIVLSCVFAFLSFVPFHLGQMDKEHKDKTTIVRISGPIELKGNLMPKNQDTAPPPPQPPPKRIIKEGVKINQPVKP</sequence>
<evidence type="ECO:0000313" key="4">
    <source>
        <dbReference type="Proteomes" id="UP000831485"/>
    </source>
</evidence>
<accession>A0ABY4LCL6</accession>
<keyword evidence="2" id="KW-1133">Transmembrane helix</keyword>
<name>A0ABY4LCL6_9BACT</name>
<dbReference type="RefSeq" id="WP_183344947.1">
    <property type="nucleotide sequence ID" value="NZ_BLXY01000001.1"/>
</dbReference>
<dbReference type="Proteomes" id="UP000831485">
    <property type="component" value="Chromosome"/>
</dbReference>
<evidence type="ECO:0000256" key="2">
    <source>
        <dbReference type="SAM" id="Phobius"/>
    </source>
</evidence>
<evidence type="ECO:0008006" key="5">
    <source>
        <dbReference type="Google" id="ProtNLM"/>
    </source>
</evidence>
<keyword evidence="2" id="KW-0812">Transmembrane</keyword>
<organism evidence="3 4">
    <name type="scientific">Geomonas paludis</name>
    <dbReference type="NCBI Taxonomy" id="2740185"/>
    <lineage>
        <taxon>Bacteria</taxon>
        <taxon>Pseudomonadati</taxon>
        <taxon>Thermodesulfobacteriota</taxon>
        <taxon>Desulfuromonadia</taxon>
        <taxon>Geobacterales</taxon>
        <taxon>Geobacteraceae</taxon>
        <taxon>Geomonas</taxon>
    </lineage>
</organism>
<evidence type="ECO:0000256" key="1">
    <source>
        <dbReference type="SAM" id="MobiDB-lite"/>
    </source>
</evidence>
<feature type="region of interest" description="Disordered" evidence="1">
    <location>
        <begin position="194"/>
        <end position="229"/>
    </location>
</feature>
<feature type="compositionally biased region" description="Pro residues" evidence="1">
    <location>
        <begin position="205"/>
        <end position="214"/>
    </location>
</feature>
<feature type="transmembrane region" description="Helical" evidence="2">
    <location>
        <begin position="154"/>
        <end position="171"/>
    </location>
</feature>
<proteinExistence type="predicted"/>
<gene>
    <name evidence="3" type="ORF">M1B72_20200</name>
</gene>
<keyword evidence="4" id="KW-1185">Reference proteome</keyword>
<feature type="transmembrane region" description="Helical" evidence="2">
    <location>
        <begin position="28"/>
        <end position="46"/>
    </location>
</feature>
<reference evidence="3" key="1">
    <citation type="submission" date="2022-04" db="EMBL/GenBank/DDBJ databases">
        <authorList>
            <person name="Liu G."/>
        </authorList>
    </citation>
    <scope>NUCLEOTIDE SEQUENCE</scope>
    <source>
        <strain evidence="3">RG22</strain>
    </source>
</reference>
<keyword evidence="2" id="KW-0472">Membrane</keyword>
<feature type="transmembrane region" description="Helical" evidence="2">
    <location>
        <begin position="58"/>
        <end position="80"/>
    </location>
</feature>